<feature type="chain" id="PRO_5045170110" description="Lipoprotein" evidence="1">
    <location>
        <begin position="25"/>
        <end position="202"/>
    </location>
</feature>
<feature type="signal peptide" evidence="1">
    <location>
        <begin position="1"/>
        <end position="24"/>
    </location>
</feature>
<keyword evidence="3" id="KW-1185">Reference proteome</keyword>
<gene>
    <name evidence="2" type="ORF">NE663_00010</name>
</gene>
<evidence type="ECO:0000313" key="3">
    <source>
        <dbReference type="Proteomes" id="UP001524435"/>
    </source>
</evidence>
<dbReference type="Proteomes" id="UP001524435">
    <property type="component" value="Unassembled WGS sequence"/>
</dbReference>
<organism evidence="2 3">
    <name type="scientific">Massilicoli timonensis</name>
    <dbReference type="NCBI Taxonomy" id="2015901"/>
    <lineage>
        <taxon>Bacteria</taxon>
        <taxon>Bacillati</taxon>
        <taxon>Bacillota</taxon>
        <taxon>Erysipelotrichia</taxon>
        <taxon>Erysipelotrichales</taxon>
        <taxon>Erysipelotrichaceae</taxon>
        <taxon>Massilicoli</taxon>
    </lineage>
</organism>
<name>A0ABT1SHE8_9FIRM</name>
<comment type="caution">
    <text evidence="2">The sequence shown here is derived from an EMBL/GenBank/DDBJ whole genome shotgun (WGS) entry which is preliminary data.</text>
</comment>
<reference evidence="2 3" key="1">
    <citation type="submission" date="2022-06" db="EMBL/GenBank/DDBJ databases">
        <title>Isolation of gut microbiota from human fecal samples.</title>
        <authorList>
            <person name="Pamer E.G."/>
            <person name="Barat B."/>
            <person name="Waligurski E."/>
            <person name="Medina S."/>
            <person name="Paddock L."/>
            <person name="Mostad J."/>
        </authorList>
    </citation>
    <scope>NUCLEOTIDE SEQUENCE [LARGE SCALE GENOMIC DNA]</scope>
    <source>
        <strain evidence="2 3">DFI.6.1</strain>
    </source>
</reference>
<keyword evidence="1" id="KW-0732">Signal</keyword>
<dbReference type="EMBL" id="JANGCH010000001">
    <property type="protein sequence ID" value="MCQ5120644.1"/>
    <property type="molecule type" value="Genomic_DNA"/>
</dbReference>
<evidence type="ECO:0008006" key="4">
    <source>
        <dbReference type="Google" id="ProtNLM"/>
    </source>
</evidence>
<sequence>MKNFRKMTLALFACLLFTVSGCGGEDSEKEEANKKVELVTNEIYEAPQDPNNTQTELFNQLSEALKDGADEEKCAELVAKNFAFDFLTLANKKDGTDIGGLTYLPQDYREEFSLYAQSNYYNSYATIVKQYDKDSLPQMKELKTEKITPSSLYIGETSGEGYIVSLTAKYENTELSNDALKTSMSIQVMKNAQGRLEVIGLE</sequence>
<proteinExistence type="predicted"/>
<dbReference type="RefSeq" id="WP_178200047.1">
    <property type="nucleotide sequence ID" value="NZ_CALVCM010000011.1"/>
</dbReference>
<protein>
    <recommendedName>
        <fullName evidence="4">Lipoprotein</fullName>
    </recommendedName>
</protein>
<dbReference type="PROSITE" id="PS51257">
    <property type="entry name" value="PROKAR_LIPOPROTEIN"/>
    <property type="match status" value="1"/>
</dbReference>
<accession>A0ABT1SHE8</accession>
<evidence type="ECO:0000313" key="2">
    <source>
        <dbReference type="EMBL" id="MCQ5120644.1"/>
    </source>
</evidence>
<evidence type="ECO:0000256" key="1">
    <source>
        <dbReference type="SAM" id="SignalP"/>
    </source>
</evidence>